<reference evidence="1" key="1">
    <citation type="submission" date="2022-10" db="EMBL/GenBank/DDBJ databases">
        <title>Culturing micro-colonial fungi from biological soil crusts in the Mojave desert and describing Neophaeococcomyces mojavensis, and introducing the new genera and species Taxawa tesnikishii.</title>
        <authorList>
            <person name="Kurbessoian T."/>
            <person name="Stajich J.E."/>
        </authorList>
    </citation>
    <scope>NUCLEOTIDE SEQUENCE</scope>
    <source>
        <strain evidence="1">JES_112</strain>
    </source>
</reference>
<proteinExistence type="predicted"/>
<sequence length="114" mass="12956">MCILDQPKLTLPGKYVLGASDKTTAGDLLDSFGHAIKKPVKYIHLKNPEDFNVLWPKWGEEMGVMLHFWDEFRDTAWAVSDNEQLITRKDLGLDDSVFGTVEDTCQAIDWTNVL</sequence>
<gene>
    <name evidence="1" type="ORF">H2198_006747</name>
</gene>
<comment type="caution">
    <text evidence="1">The sequence shown here is derived from an EMBL/GenBank/DDBJ whole genome shotgun (WGS) entry which is preliminary data.</text>
</comment>
<evidence type="ECO:0000313" key="1">
    <source>
        <dbReference type="EMBL" id="KAJ9654183.1"/>
    </source>
</evidence>
<evidence type="ECO:0000313" key="2">
    <source>
        <dbReference type="Proteomes" id="UP001172386"/>
    </source>
</evidence>
<name>A0ACC3A241_9EURO</name>
<accession>A0ACC3A241</accession>
<protein>
    <submittedName>
        <fullName evidence="1">Uncharacterized protein</fullName>
    </submittedName>
</protein>
<keyword evidence="2" id="KW-1185">Reference proteome</keyword>
<dbReference type="Proteomes" id="UP001172386">
    <property type="component" value="Unassembled WGS sequence"/>
</dbReference>
<organism evidence="1 2">
    <name type="scientific">Neophaeococcomyces mojaviensis</name>
    <dbReference type="NCBI Taxonomy" id="3383035"/>
    <lineage>
        <taxon>Eukaryota</taxon>
        <taxon>Fungi</taxon>
        <taxon>Dikarya</taxon>
        <taxon>Ascomycota</taxon>
        <taxon>Pezizomycotina</taxon>
        <taxon>Eurotiomycetes</taxon>
        <taxon>Chaetothyriomycetidae</taxon>
        <taxon>Chaetothyriales</taxon>
        <taxon>Chaetothyriales incertae sedis</taxon>
        <taxon>Neophaeococcomyces</taxon>
    </lineage>
</organism>
<dbReference type="EMBL" id="JAPDRQ010000129">
    <property type="protein sequence ID" value="KAJ9654183.1"/>
    <property type="molecule type" value="Genomic_DNA"/>
</dbReference>